<evidence type="ECO:0000259" key="1">
    <source>
        <dbReference type="Pfam" id="PF16318"/>
    </source>
</evidence>
<keyword evidence="3" id="KW-1185">Reference proteome</keyword>
<organism evidence="2 3">
    <name type="scientific">Sphingobacterium bovistauri</name>
    <dbReference type="NCBI Taxonomy" id="2781959"/>
    <lineage>
        <taxon>Bacteria</taxon>
        <taxon>Pseudomonadati</taxon>
        <taxon>Bacteroidota</taxon>
        <taxon>Sphingobacteriia</taxon>
        <taxon>Sphingobacteriales</taxon>
        <taxon>Sphingobacteriaceae</taxon>
        <taxon>Sphingobacterium</taxon>
    </lineage>
</organism>
<evidence type="ECO:0000313" key="2">
    <source>
        <dbReference type="EMBL" id="MCA5004699.1"/>
    </source>
</evidence>
<dbReference type="Gene3D" id="2.60.40.10">
    <property type="entry name" value="Immunoglobulins"/>
    <property type="match status" value="1"/>
</dbReference>
<accession>A0ABS7Z3G0</accession>
<comment type="caution">
    <text evidence="2">The sequence shown here is derived from an EMBL/GenBank/DDBJ whole genome shotgun (WGS) entry which is preliminary data.</text>
</comment>
<sequence>MRLKKYYQSSATIVAVILLAFFFNGCQKDPSYTPTSLTRLSGNISFLHADTAITLNWNNAITAWQGDQNPSLGYLIEVSTDSTFSDNQAIIHTADKDSTTITLGKDILTPNVIYFARVRSVAGTSSSVSEWINSARFHILNEVPEVNIFRNLKYHDLIHNAAIVRWEQNATLTHLVVSSATPNYSKRYDLSSADKTATFKLVNELNANSNYSVQLFAGTKSMGRLSLLTRNGVNDPSYIDLRPLGADPAALKNALSTASDGATIVLKRGEVYTFEESFSVGKSFKVISEPGFTPPAHIQVNSFNVTEGSNINSIVFEDVKITSSFDGGYIFNIQSAGKISNLTFENCQLIDHRGLVRVRATSNSVYFLIENLLINNSIVQNVKDFGVANIGHVNGNIKNTTIQNSTIINAQRFIVTQNRSTNHDESVTISDVTFFNSPNGGQRLYDYTNGLVTNGIKVTNCLFASSASGTPRASNTLSVVSTNNFSTSDFTGAVVPGVTASGISSSNAFVNASEWDFTLKESSLFSVGDPRWRP</sequence>
<dbReference type="EMBL" id="JADEYP010000008">
    <property type="protein sequence ID" value="MCA5004699.1"/>
    <property type="molecule type" value="Genomic_DNA"/>
</dbReference>
<dbReference type="SUPFAM" id="SSF51126">
    <property type="entry name" value="Pectin lyase-like"/>
    <property type="match status" value="1"/>
</dbReference>
<feature type="domain" description="DUF4957" evidence="1">
    <location>
        <begin position="272"/>
        <end position="409"/>
    </location>
</feature>
<evidence type="ECO:0000313" key="3">
    <source>
        <dbReference type="Proteomes" id="UP001165302"/>
    </source>
</evidence>
<dbReference type="RefSeq" id="WP_225552087.1">
    <property type="nucleotide sequence ID" value="NZ_JADEYP010000008.1"/>
</dbReference>
<dbReference type="InterPro" id="IPR036116">
    <property type="entry name" value="FN3_sf"/>
</dbReference>
<protein>
    <submittedName>
        <fullName evidence="2">DUF5123 domain-containing protein</fullName>
    </submittedName>
</protein>
<gene>
    <name evidence="2" type="ORF">IPZ78_05965</name>
</gene>
<dbReference type="Proteomes" id="UP001165302">
    <property type="component" value="Unassembled WGS sequence"/>
</dbReference>
<name>A0ABS7Z3G0_9SPHI</name>
<dbReference type="CDD" id="cd00063">
    <property type="entry name" value="FN3"/>
    <property type="match status" value="1"/>
</dbReference>
<dbReference type="Pfam" id="PF16318">
    <property type="entry name" value="DUF4957"/>
    <property type="match status" value="1"/>
</dbReference>
<dbReference type="InterPro" id="IPR011050">
    <property type="entry name" value="Pectin_lyase_fold/virulence"/>
</dbReference>
<dbReference type="InterPro" id="IPR032530">
    <property type="entry name" value="DUF4957"/>
</dbReference>
<dbReference type="InterPro" id="IPR013783">
    <property type="entry name" value="Ig-like_fold"/>
</dbReference>
<reference evidence="2" key="1">
    <citation type="submission" date="2020-10" db="EMBL/GenBank/DDBJ databases">
        <authorList>
            <person name="Lu T."/>
            <person name="Wang Q."/>
            <person name="Han X."/>
        </authorList>
    </citation>
    <scope>NUCLEOTIDE SEQUENCE</scope>
    <source>
        <strain evidence="2">WQ 366</strain>
    </source>
</reference>
<proteinExistence type="predicted"/>
<dbReference type="SUPFAM" id="SSF49265">
    <property type="entry name" value="Fibronectin type III"/>
    <property type="match status" value="1"/>
</dbReference>
<dbReference type="InterPro" id="IPR003961">
    <property type="entry name" value="FN3_dom"/>
</dbReference>